<gene>
    <name evidence="1" type="ORF">SAMN05444972_1193</name>
</gene>
<evidence type="ECO:0000313" key="2">
    <source>
        <dbReference type="Proteomes" id="UP000198660"/>
    </source>
</evidence>
<dbReference type="EMBL" id="FPAA01000019">
    <property type="protein sequence ID" value="SFT03608.1"/>
    <property type="molecule type" value="Genomic_DNA"/>
</dbReference>
<sequence>MNAMQRRRRRRVRALLGPRCSTCGRQIRWAEVEGESATGICTPCWDEELDMKRKERY</sequence>
<keyword evidence="2" id="KW-1185">Reference proteome</keyword>
<reference evidence="2" key="1">
    <citation type="submission" date="2016-10" db="EMBL/GenBank/DDBJ databases">
        <authorList>
            <person name="Varghese N."/>
            <person name="Submissions S."/>
        </authorList>
    </citation>
    <scope>NUCLEOTIDE SEQUENCE [LARGE SCALE GENOMIC DNA]</scope>
    <source>
        <strain evidence="2">DSM 45789</strain>
    </source>
</reference>
<accession>A0A1I6UQA0</accession>
<dbReference type="Proteomes" id="UP000198660">
    <property type="component" value="Unassembled WGS sequence"/>
</dbReference>
<evidence type="ECO:0000313" key="1">
    <source>
        <dbReference type="EMBL" id="SFT03608.1"/>
    </source>
</evidence>
<dbReference type="AlphaFoldDB" id="A0A1I6UQA0"/>
<name>A0A1I6UQA0_9BACL</name>
<organism evidence="1 2">
    <name type="scientific">Marininema halotolerans</name>
    <dbReference type="NCBI Taxonomy" id="1155944"/>
    <lineage>
        <taxon>Bacteria</taxon>
        <taxon>Bacillati</taxon>
        <taxon>Bacillota</taxon>
        <taxon>Bacilli</taxon>
        <taxon>Bacillales</taxon>
        <taxon>Thermoactinomycetaceae</taxon>
        <taxon>Marininema</taxon>
    </lineage>
</organism>
<protein>
    <recommendedName>
        <fullName evidence="3">DksA C4-type domain-containing protein</fullName>
    </recommendedName>
</protein>
<proteinExistence type="predicted"/>
<evidence type="ECO:0008006" key="3">
    <source>
        <dbReference type="Google" id="ProtNLM"/>
    </source>
</evidence>